<dbReference type="RefSeq" id="WP_134384727.1">
    <property type="nucleotide sequence ID" value="NZ_BMWW01000001.1"/>
</dbReference>
<evidence type="ECO:0000259" key="1">
    <source>
        <dbReference type="Pfam" id="PF07238"/>
    </source>
</evidence>
<dbReference type="InterPro" id="IPR009875">
    <property type="entry name" value="PilZ_domain"/>
</dbReference>
<evidence type="ECO:0000313" key="5">
    <source>
        <dbReference type="Proteomes" id="UP000619512"/>
    </source>
</evidence>
<accession>A0A4P7BCQ5</accession>
<sequence>MSEERRAHVRRLLQVDAFVTTEGLEQRWRAQIIDIARMATGFITAEELPERTRYRLQFRFPGSDIQDEVEMTLVYCHTVGTQGRFHYGARILAVSQECVDRIVEYVTRGNPRMR</sequence>
<name>A0A4P7BCQ5_9BURK</name>
<dbReference type="EMBL" id="BMWW01000001">
    <property type="protein sequence ID" value="GGY75325.1"/>
    <property type="molecule type" value="Genomic_DNA"/>
</dbReference>
<reference evidence="3 4" key="2">
    <citation type="submission" date="2019-03" db="EMBL/GenBank/DDBJ databases">
        <title>Draft Genome Sequences of Six Type Strains of the Genus Massilia.</title>
        <authorList>
            <person name="Miess H."/>
            <person name="Frediansyhah A."/>
            <person name="Gross H."/>
        </authorList>
    </citation>
    <scope>NUCLEOTIDE SEQUENCE [LARGE SCALE GENOMIC DNA]</scope>
    <source>
        <strain evidence="3 4">DSM 17505</strain>
    </source>
</reference>
<evidence type="ECO:0000313" key="3">
    <source>
        <dbReference type="EMBL" id="QBQ36446.1"/>
    </source>
</evidence>
<evidence type="ECO:0000313" key="4">
    <source>
        <dbReference type="Proteomes" id="UP000294359"/>
    </source>
</evidence>
<organism evidence="2 5">
    <name type="scientific">Pseudoduganella plicata</name>
    <dbReference type="NCBI Taxonomy" id="321984"/>
    <lineage>
        <taxon>Bacteria</taxon>
        <taxon>Pseudomonadati</taxon>
        <taxon>Pseudomonadota</taxon>
        <taxon>Betaproteobacteria</taxon>
        <taxon>Burkholderiales</taxon>
        <taxon>Oxalobacteraceae</taxon>
        <taxon>Telluria group</taxon>
        <taxon>Pseudoduganella</taxon>
    </lineage>
</organism>
<reference evidence="2" key="1">
    <citation type="journal article" date="2014" name="Int. J. Syst. Evol. Microbiol.">
        <title>Complete genome sequence of Corynebacterium casei LMG S-19264T (=DSM 44701T), isolated from a smear-ripened cheese.</title>
        <authorList>
            <consortium name="US DOE Joint Genome Institute (JGI-PGF)"/>
            <person name="Walter F."/>
            <person name="Albersmeier A."/>
            <person name="Kalinowski J."/>
            <person name="Ruckert C."/>
        </authorList>
    </citation>
    <scope>NUCLEOTIDE SEQUENCE</scope>
    <source>
        <strain evidence="2">KCTC 12344</strain>
    </source>
</reference>
<dbReference type="EMBL" id="CP038026">
    <property type="protein sequence ID" value="QBQ36446.1"/>
    <property type="molecule type" value="Genomic_DNA"/>
</dbReference>
<dbReference type="OrthoDB" id="8758697at2"/>
<dbReference type="GO" id="GO:0035438">
    <property type="term" value="F:cyclic-di-GMP binding"/>
    <property type="evidence" value="ECO:0007669"/>
    <property type="project" value="InterPro"/>
</dbReference>
<dbReference type="Proteomes" id="UP000619512">
    <property type="component" value="Unassembled WGS sequence"/>
</dbReference>
<dbReference type="Pfam" id="PF07238">
    <property type="entry name" value="PilZ"/>
    <property type="match status" value="1"/>
</dbReference>
<dbReference type="SUPFAM" id="SSF141371">
    <property type="entry name" value="PilZ domain-like"/>
    <property type="match status" value="1"/>
</dbReference>
<dbReference type="AlphaFoldDB" id="A0A4P7BCQ5"/>
<proteinExistence type="predicted"/>
<keyword evidence="4" id="KW-1185">Reference proteome</keyword>
<gene>
    <name evidence="3" type="ORF">E1742_09940</name>
    <name evidence="2" type="ORF">GCM10007388_04760</name>
</gene>
<reference evidence="2" key="3">
    <citation type="submission" date="2022-12" db="EMBL/GenBank/DDBJ databases">
        <authorList>
            <person name="Sun Q."/>
            <person name="Kim S."/>
        </authorList>
    </citation>
    <scope>NUCLEOTIDE SEQUENCE</scope>
    <source>
        <strain evidence="2">KCTC 12344</strain>
    </source>
</reference>
<protein>
    <submittedName>
        <fullName evidence="3">PilZ domain-containing protein</fullName>
    </submittedName>
</protein>
<dbReference type="Proteomes" id="UP000294359">
    <property type="component" value="Chromosome"/>
</dbReference>
<evidence type="ECO:0000313" key="2">
    <source>
        <dbReference type="EMBL" id="GGY75325.1"/>
    </source>
</evidence>
<feature type="domain" description="PilZ" evidence="1">
    <location>
        <begin position="4"/>
        <end position="107"/>
    </location>
</feature>